<keyword evidence="2" id="KW-0805">Transcription regulation</keyword>
<sequence length="107" mass="11895">MALVHPDHRPSPSTLPTPTIVGSLNLCHYYSMSSNGGADRNGVKMVGRKHKRVARGSVHMKVKKLQKLIPGGYGLKPDRLLLMTADYILHLRLQINVLQALSQIYKP</sequence>
<dbReference type="InterPro" id="IPR044549">
    <property type="entry name" value="bHLH_AtIBH1-like"/>
</dbReference>
<accession>A0ABC8UN38</accession>
<reference evidence="6 7" key="1">
    <citation type="submission" date="2024-02" db="EMBL/GenBank/DDBJ databases">
        <authorList>
            <person name="Vignale AGUSTIN F."/>
            <person name="Sosa J E."/>
            <person name="Modenutti C."/>
        </authorList>
    </citation>
    <scope>NUCLEOTIDE SEQUENCE [LARGE SCALE GENOMIC DNA]</scope>
</reference>
<protein>
    <submittedName>
        <fullName evidence="6">Uncharacterized protein</fullName>
    </submittedName>
</protein>
<evidence type="ECO:0000256" key="4">
    <source>
        <dbReference type="ARBA" id="ARBA00023242"/>
    </source>
</evidence>
<comment type="caution">
    <text evidence="6">The sequence shown here is derived from an EMBL/GenBank/DDBJ whole genome shotgun (WGS) entry which is preliminary data.</text>
</comment>
<evidence type="ECO:0000256" key="1">
    <source>
        <dbReference type="ARBA" id="ARBA00004123"/>
    </source>
</evidence>
<dbReference type="PANTHER" id="PTHR33124:SF9">
    <property type="entry name" value="TRANSCRIPTION FACTOR"/>
    <property type="match status" value="1"/>
</dbReference>
<dbReference type="Proteomes" id="UP001642360">
    <property type="component" value="Unassembled WGS sequence"/>
</dbReference>
<dbReference type="CDD" id="cd11444">
    <property type="entry name" value="bHLH_AtIBH1_like"/>
    <property type="match status" value="1"/>
</dbReference>
<organism evidence="6 7">
    <name type="scientific">Ilex paraguariensis</name>
    <name type="common">yerba mate</name>
    <dbReference type="NCBI Taxonomy" id="185542"/>
    <lineage>
        <taxon>Eukaryota</taxon>
        <taxon>Viridiplantae</taxon>
        <taxon>Streptophyta</taxon>
        <taxon>Embryophyta</taxon>
        <taxon>Tracheophyta</taxon>
        <taxon>Spermatophyta</taxon>
        <taxon>Magnoliopsida</taxon>
        <taxon>eudicotyledons</taxon>
        <taxon>Gunneridae</taxon>
        <taxon>Pentapetalae</taxon>
        <taxon>asterids</taxon>
        <taxon>campanulids</taxon>
        <taxon>Aquifoliales</taxon>
        <taxon>Aquifoliaceae</taxon>
        <taxon>Ilex</taxon>
    </lineage>
</organism>
<dbReference type="AlphaFoldDB" id="A0ABC8UN38"/>
<proteinExistence type="predicted"/>
<evidence type="ECO:0000256" key="3">
    <source>
        <dbReference type="ARBA" id="ARBA00023163"/>
    </source>
</evidence>
<dbReference type="EMBL" id="CAUOFW020008379">
    <property type="protein sequence ID" value="CAK9182485.1"/>
    <property type="molecule type" value="Genomic_DNA"/>
</dbReference>
<evidence type="ECO:0000256" key="2">
    <source>
        <dbReference type="ARBA" id="ARBA00023015"/>
    </source>
</evidence>
<keyword evidence="4" id="KW-0539">Nucleus</keyword>
<evidence type="ECO:0000313" key="5">
    <source>
        <dbReference type="EMBL" id="CAK9178891.1"/>
    </source>
</evidence>
<gene>
    <name evidence="5" type="ORF">ILEXP_LOCUS48821</name>
    <name evidence="6" type="ORF">ILEXP_LOCUS52665</name>
</gene>
<dbReference type="InterPro" id="IPR044660">
    <property type="entry name" value="IBH1-like"/>
</dbReference>
<evidence type="ECO:0000313" key="6">
    <source>
        <dbReference type="EMBL" id="CAK9182485.1"/>
    </source>
</evidence>
<keyword evidence="3" id="KW-0804">Transcription</keyword>
<dbReference type="GO" id="GO:0005634">
    <property type="term" value="C:nucleus"/>
    <property type="evidence" value="ECO:0007669"/>
    <property type="project" value="UniProtKB-SubCell"/>
</dbReference>
<comment type="subcellular location">
    <subcellularLocation>
        <location evidence="1">Nucleus</location>
    </subcellularLocation>
</comment>
<evidence type="ECO:0000313" key="7">
    <source>
        <dbReference type="Proteomes" id="UP001642360"/>
    </source>
</evidence>
<name>A0ABC8UN38_9AQUA</name>
<keyword evidence="7" id="KW-1185">Reference proteome</keyword>
<dbReference type="EMBL" id="CAUOFW020007349">
    <property type="protein sequence ID" value="CAK9178891.1"/>
    <property type="molecule type" value="Genomic_DNA"/>
</dbReference>
<dbReference type="PANTHER" id="PTHR33124">
    <property type="entry name" value="TRANSCRIPTION FACTOR IBH1-LIKE 1"/>
    <property type="match status" value="1"/>
</dbReference>